<evidence type="ECO:0000259" key="11">
    <source>
        <dbReference type="PROSITE" id="PS51364"/>
    </source>
</evidence>
<dbReference type="Pfam" id="PF12662">
    <property type="entry name" value="cEGF"/>
    <property type="match status" value="1"/>
</dbReference>
<dbReference type="SMART" id="SM00181">
    <property type="entry name" value="EGF"/>
    <property type="match status" value="11"/>
</dbReference>
<dbReference type="PANTHER" id="PTHR47333">
    <property type="entry name" value="VON WILLEBRAND FACTOR C AND EGF DOMAIN-CONTAINING PROTEIN"/>
    <property type="match status" value="1"/>
</dbReference>
<keyword evidence="2" id="KW-0964">Secreted</keyword>
<keyword evidence="8" id="KW-0325">Glycoprotein</keyword>
<dbReference type="SUPFAM" id="SSF57581">
    <property type="entry name" value="TB module/8-cys domain"/>
    <property type="match status" value="2"/>
</dbReference>
<dbReference type="PROSITE" id="PS00010">
    <property type="entry name" value="ASX_HYDROXYL"/>
    <property type="match status" value="6"/>
</dbReference>
<feature type="domain" description="TB" evidence="11">
    <location>
        <begin position="339"/>
        <end position="393"/>
    </location>
</feature>
<dbReference type="Bgee" id="ENSAMXG00000043609">
    <property type="expression patterns" value="Expressed in bone element and 14 other cell types or tissues"/>
</dbReference>
<dbReference type="AlphaFoldDB" id="A0A3B1IHS0"/>
<dbReference type="InterPro" id="IPR026823">
    <property type="entry name" value="cEGF"/>
</dbReference>
<evidence type="ECO:0000313" key="13">
    <source>
        <dbReference type="Proteomes" id="UP000018467"/>
    </source>
</evidence>
<evidence type="ECO:0000256" key="1">
    <source>
        <dbReference type="ARBA" id="ARBA00004498"/>
    </source>
</evidence>
<keyword evidence="5" id="KW-0732">Signal</keyword>
<dbReference type="PROSITE" id="PS01187">
    <property type="entry name" value="EGF_CA"/>
    <property type="match status" value="5"/>
</dbReference>
<dbReference type="InParanoid" id="A0A3B1IHS0"/>
<evidence type="ECO:0000256" key="9">
    <source>
        <dbReference type="PROSITE-ProRule" id="PRU00076"/>
    </source>
</evidence>
<reference evidence="13" key="2">
    <citation type="journal article" date="2014" name="Nat. Commun.">
        <title>The cavefish genome reveals candidate genes for eye loss.</title>
        <authorList>
            <person name="McGaugh S.E."/>
            <person name="Gross J.B."/>
            <person name="Aken B."/>
            <person name="Blin M."/>
            <person name="Borowsky R."/>
            <person name="Chalopin D."/>
            <person name="Hinaux H."/>
            <person name="Jeffery W.R."/>
            <person name="Keene A."/>
            <person name="Ma L."/>
            <person name="Minx P."/>
            <person name="Murphy D."/>
            <person name="O'Quin K.E."/>
            <person name="Retaux S."/>
            <person name="Rohner N."/>
            <person name="Searle S.M."/>
            <person name="Stahl B.A."/>
            <person name="Tabin C."/>
            <person name="Volff J.N."/>
            <person name="Yoshizawa M."/>
            <person name="Warren W.C."/>
        </authorList>
    </citation>
    <scope>NUCLEOTIDE SEQUENCE [LARGE SCALE GENOMIC DNA]</scope>
    <source>
        <strain evidence="13">female</strain>
    </source>
</reference>
<dbReference type="PANTHER" id="PTHR47333:SF4">
    <property type="entry name" value="EGF-LIKE DOMAIN-CONTAINING PROTEIN"/>
    <property type="match status" value="1"/>
</dbReference>
<dbReference type="SUPFAM" id="SSF57184">
    <property type="entry name" value="Growth factor receptor domain"/>
    <property type="match status" value="1"/>
</dbReference>
<evidence type="ECO:0000256" key="3">
    <source>
        <dbReference type="ARBA" id="ARBA00022530"/>
    </source>
</evidence>
<sequence length="689" mass="75653">MLADIDKCSLTPSICGPGQCVSVQTSYTCYCDPGYKLNGLQTTCIDVNECEDDPCGEKGHCANSYGSYTCQCFSGFSLLMTQNKKTCQGSNAFYYCRHQLLAVYGFFKVLNFLPVTVHEINFTDINECAIPNKCPNGVCVNTEGSFTCECKNGFTKNWRGQCEDINECQAAGMCANGRCVNTEGSFICTCNHGYQTTARNNSCQDVNECLLPDACPHGTCVNLPGSHRCRCYTGYQSSPDGKGCEDVDECAHHSLCVEGVCVNTAGSFTCTQCEVGYRLSEDRQRCEDVDECLILSMLCPQSGCTNTEGSYSCMNCDPGYRLSSDRHTCEAASDEGQRKECYYNLNDANLCENVLSHNATKQECCCTVGAGWGDNCEIHPCPVKGQAEYDWLCPRGSGLLSQNVLFIFTDVDECEMFGPEICKNGICSNYYSTFSCFCRNGYYYDNIRMACVDHDECKEENLCERGTCVNTDGSFNCFCSPPLVLDGTQRNCISINNTDGEFTISVSNEGVHEGLDEDVHTDICWQQVKQEICSDPMVGIPTTYTECCCLYGVAWGSQCAFCPKKTSGNKKSCLYAECSFVGRNEGFEGLRAEECGILNGCENGRCVRVREGYTCDCFDGYELDLSKMACIDINECKDISDSVELCKNGICSNTEGSYKCTCLPGFVASSKPHECIPEVQPPAPHAEGK</sequence>
<evidence type="ECO:0000256" key="8">
    <source>
        <dbReference type="ARBA" id="ARBA00023180"/>
    </source>
</evidence>
<accession>A0A3B1IHS0</accession>
<feature type="domain" description="EGF-like" evidence="10">
    <location>
        <begin position="632"/>
        <end position="676"/>
    </location>
</feature>
<dbReference type="Pfam" id="PF00683">
    <property type="entry name" value="TB"/>
    <property type="match status" value="2"/>
</dbReference>
<dbReference type="InterPro" id="IPR049883">
    <property type="entry name" value="NOTCH1_EGF-like"/>
</dbReference>
<dbReference type="SUPFAM" id="SSF57196">
    <property type="entry name" value="EGF/Laminin"/>
    <property type="match status" value="8"/>
</dbReference>
<proteinExistence type="predicted"/>
<keyword evidence="4 9" id="KW-0245">EGF-like domain</keyword>
<comment type="subcellular location">
    <subcellularLocation>
        <location evidence="1">Secreted</location>
        <location evidence="1">Extracellular space</location>
        <location evidence="1">Extracellular matrix</location>
    </subcellularLocation>
</comment>
<reference evidence="12" key="4">
    <citation type="submission" date="2025-09" db="UniProtKB">
        <authorList>
            <consortium name="Ensembl"/>
        </authorList>
    </citation>
    <scope>IDENTIFICATION</scope>
</reference>
<comment type="caution">
    <text evidence="9">Lacks conserved residue(s) required for the propagation of feature annotation.</text>
</comment>
<dbReference type="InterPro" id="IPR001881">
    <property type="entry name" value="EGF-like_Ca-bd_dom"/>
</dbReference>
<dbReference type="Pfam" id="PF07645">
    <property type="entry name" value="EGF_CA"/>
    <property type="match status" value="8"/>
</dbReference>
<dbReference type="InterPro" id="IPR000742">
    <property type="entry name" value="EGF"/>
</dbReference>
<dbReference type="InterPro" id="IPR018097">
    <property type="entry name" value="EGF_Ca-bd_CS"/>
</dbReference>
<evidence type="ECO:0000313" key="12">
    <source>
        <dbReference type="Ensembl" id="ENSAMXP00000029528.1"/>
    </source>
</evidence>
<feature type="domain" description="EGF-like" evidence="10">
    <location>
        <begin position="410"/>
        <end position="448"/>
    </location>
</feature>
<feature type="domain" description="EGF-like" evidence="10">
    <location>
        <begin position="46"/>
        <end position="88"/>
    </location>
</feature>
<dbReference type="GO" id="GO:0005509">
    <property type="term" value="F:calcium ion binding"/>
    <property type="evidence" value="ECO:0007669"/>
    <property type="project" value="InterPro"/>
</dbReference>
<evidence type="ECO:0000256" key="6">
    <source>
        <dbReference type="ARBA" id="ARBA00022737"/>
    </source>
</evidence>
<dbReference type="PROSITE" id="PS50026">
    <property type="entry name" value="EGF_3"/>
    <property type="match status" value="7"/>
</dbReference>
<name>A0A3B1IHS0_ASTMX</name>
<dbReference type="CDD" id="cd00054">
    <property type="entry name" value="EGF_CA"/>
    <property type="match status" value="6"/>
</dbReference>
<evidence type="ECO:0000256" key="5">
    <source>
        <dbReference type="ARBA" id="ARBA00022729"/>
    </source>
</evidence>
<evidence type="ECO:0000256" key="4">
    <source>
        <dbReference type="ARBA" id="ARBA00022536"/>
    </source>
</evidence>
<keyword evidence="13" id="KW-1185">Reference proteome</keyword>
<dbReference type="STRING" id="7994.ENSAMXP00000029528"/>
<reference evidence="13" key="1">
    <citation type="submission" date="2013-03" db="EMBL/GenBank/DDBJ databases">
        <authorList>
            <person name="Jeffery W."/>
            <person name="Warren W."/>
            <person name="Wilson R.K."/>
        </authorList>
    </citation>
    <scope>NUCLEOTIDE SEQUENCE</scope>
    <source>
        <strain evidence="13">female</strain>
    </source>
</reference>
<dbReference type="Proteomes" id="UP000018467">
    <property type="component" value="Unassembled WGS sequence"/>
</dbReference>
<dbReference type="InterPro" id="IPR052080">
    <property type="entry name" value="vWF_C/EGF_Fibrillin"/>
</dbReference>
<dbReference type="InterPro" id="IPR009030">
    <property type="entry name" value="Growth_fac_rcpt_cys_sf"/>
</dbReference>
<reference evidence="12" key="3">
    <citation type="submission" date="2025-08" db="UniProtKB">
        <authorList>
            <consortium name="Ensembl"/>
        </authorList>
    </citation>
    <scope>IDENTIFICATION</scope>
</reference>
<dbReference type="Pfam" id="PF00008">
    <property type="entry name" value="EGF"/>
    <property type="match status" value="1"/>
</dbReference>
<keyword evidence="6" id="KW-0677">Repeat</keyword>
<protein>
    <recommendedName>
        <fullName evidence="14">Latent transforming growth factor beta binding protein 2</fullName>
    </recommendedName>
</protein>
<dbReference type="InterPro" id="IPR000152">
    <property type="entry name" value="EGF-type_Asp/Asn_hydroxyl_site"/>
</dbReference>
<dbReference type="GeneTree" id="ENSGT00940000155823"/>
<dbReference type="InterPro" id="IPR017878">
    <property type="entry name" value="TB_dom"/>
</dbReference>
<feature type="domain" description="EGF-like" evidence="10">
    <location>
        <begin position="124"/>
        <end position="163"/>
    </location>
</feature>
<dbReference type="Gene3D" id="2.10.25.10">
    <property type="entry name" value="Laminin"/>
    <property type="match status" value="11"/>
</dbReference>
<dbReference type="Ensembl" id="ENSAMXT00000031444.1">
    <property type="protein sequence ID" value="ENSAMXP00000029528.1"/>
    <property type="gene ID" value="ENSAMXG00000043609.1"/>
</dbReference>
<evidence type="ECO:0000256" key="2">
    <source>
        <dbReference type="ARBA" id="ARBA00022525"/>
    </source>
</evidence>
<feature type="domain" description="EGF-like" evidence="10">
    <location>
        <begin position="164"/>
        <end position="204"/>
    </location>
</feature>
<dbReference type="InterPro" id="IPR036773">
    <property type="entry name" value="TB_dom_sf"/>
</dbReference>
<keyword evidence="7" id="KW-1015">Disulfide bond</keyword>
<feature type="domain" description="EGF-like" evidence="10">
    <location>
        <begin position="205"/>
        <end position="245"/>
    </location>
</feature>
<dbReference type="Gene3D" id="3.90.290.10">
    <property type="entry name" value="TGF-beta binding (TB) domain"/>
    <property type="match status" value="2"/>
</dbReference>
<evidence type="ECO:0000256" key="7">
    <source>
        <dbReference type="ARBA" id="ARBA00023157"/>
    </source>
</evidence>
<evidence type="ECO:0008006" key="14">
    <source>
        <dbReference type="Google" id="ProtNLM"/>
    </source>
</evidence>
<feature type="domain" description="EGF-like" evidence="10">
    <location>
        <begin position="453"/>
        <end position="493"/>
    </location>
</feature>
<feature type="domain" description="TB" evidence="11">
    <location>
        <begin position="522"/>
        <end position="563"/>
    </location>
</feature>
<dbReference type="SMART" id="SM00179">
    <property type="entry name" value="EGF_CA"/>
    <property type="match status" value="11"/>
</dbReference>
<organism evidence="12 13">
    <name type="scientific">Astyanax mexicanus</name>
    <name type="common">Blind cave fish</name>
    <name type="synonym">Astyanax fasciatus mexicanus</name>
    <dbReference type="NCBI Taxonomy" id="7994"/>
    <lineage>
        <taxon>Eukaryota</taxon>
        <taxon>Metazoa</taxon>
        <taxon>Chordata</taxon>
        <taxon>Craniata</taxon>
        <taxon>Vertebrata</taxon>
        <taxon>Euteleostomi</taxon>
        <taxon>Actinopterygii</taxon>
        <taxon>Neopterygii</taxon>
        <taxon>Teleostei</taxon>
        <taxon>Ostariophysi</taxon>
        <taxon>Characiformes</taxon>
        <taxon>Characoidei</taxon>
        <taxon>Acestrorhamphidae</taxon>
        <taxon>Acestrorhamphinae</taxon>
        <taxon>Astyanax</taxon>
    </lineage>
</organism>
<keyword evidence="3" id="KW-0272">Extracellular matrix</keyword>
<dbReference type="PROSITE" id="PS01186">
    <property type="entry name" value="EGF_2"/>
    <property type="match status" value="5"/>
</dbReference>
<dbReference type="PROSITE" id="PS51364">
    <property type="entry name" value="TB"/>
    <property type="match status" value="2"/>
</dbReference>
<evidence type="ECO:0000259" key="10">
    <source>
        <dbReference type="PROSITE" id="PS50026"/>
    </source>
</evidence>